<proteinExistence type="predicted"/>
<dbReference type="Proteomes" id="UP000279236">
    <property type="component" value="Unassembled WGS sequence"/>
</dbReference>
<organism evidence="2 3">
    <name type="scientific">Apiotrichum porosum</name>
    <dbReference type="NCBI Taxonomy" id="105984"/>
    <lineage>
        <taxon>Eukaryota</taxon>
        <taxon>Fungi</taxon>
        <taxon>Dikarya</taxon>
        <taxon>Basidiomycota</taxon>
        <taxon>Agaricomycotina</taxon>
        <taxon>Tremellomycetes</taxon>
        <taxon>Trichosporonales</taxon>
        <taxon>Trichosporonaceae</taxon>
        <taxon>Apiotrichum</taxon>
    </lineage>
</organism>
<feature type="region of interest" description="Disordered" evidence="1">
    <location>
        <begin position="706"/>
        <end position="736"/>
    </location>
</feature>
<reference evidence="2 3" key="1">
    <citation type="submission" date="2018-11" db="EMBL/GenBank/DDBJ databases">
        <title>Genome sequence of Apiotrichum porosum DSM 27194.</title>
        <authorList>
            <person name="Aliyu H."/>
            <person name="Gorte O."/>
            <person name="Ochsenreither K."/>
        </authorList>
    </citation>
    <scope>NUCLEOTIDE SEQUENCE [LARGE SCALE GENOMIC DNA]</scope>
    <source>
        <strain evidence="2 3">DSM 27194</strain>
    </source>
</reference>
<feature type="compositionally biased region" description="Basic residues" evidence="1">
    <location>
        <begin position="765"/>
        <end position="778"/>
    </location>
</feature>
<keyword evidence="3" id="KW-1185">Reference proteome</keyword>
<evidence type="ECO:0000256" key="1">
    <source>
        <dbReference type="SAM" id="MobiDB-lite"/>
    </source>
</evidence>
<evidence type="ECO:0000313" key="3">
    <source>
        <dbReference type="Proteomes" id="UP000279236"/>
    </source>
</evidence>
<feature type="compositionally biased region" description="Polar residues" evidence="1">
    <location>
        <begin position="707"/>
        <end position="716"/>
    </location>
</feature>
<gene>
    <name evidence="2" type="ORF">EHS24_007710</name>
</gene>
<evidence type="ECO:0000313" key="2">
    <source>
        <dbReference type="EMBL" id="RSH82716.1"/>
    </source>
</evidence>
<comment type="caution">
    <text evidence="2">The sequence shown here is derived from an EMBL/GenBank/DDBJ whole genome shotgun (WGS) entry which is preliminary data.</text>
</comment>
<sequence length="778" mass="84558">MFPAFTLSLPLDELSLVKLAISNALARGYSLCHQVPSLALALARLVLVKEGKKLLSAQGEKTLSPSGNSSLLPPVVVKSVRHWLSVSATGTGLDPQSGGCLVRVVCEQVEAVRWMDTANIDPFLLDFVDVSAPPPLLWPSVSPLWSRTAAPSVPSPPSSPHPTKVGTPMAQLRRLRLPSLRTKLPITSLRTTDFALPPPDESEYLFFALGLPLPVIDHAESLFWACGTPLPVTTADESESLEVTILSCHPTLENDAVLALVLASRRELADPWSVGGNCQPLSFGRKNERKSSLWADSTNVLPSVRLPSAFDTWTVTGRPPHILRREERQDECAIASEARFDAWAFNEPRFTRNGDGRRWALPPASPLGEWNETVASVLQNLRLPQASRPLSLRRITVALRGPSRTSLDAARSLGLGSAHVRLLDDESLPLAGDMETTRTATSQFLSFEDAFQPEDSLQYVNNIIASPSTTAPPSFNEIMEYQAKTKRASNLLGLCVSPLEAVPRAPCTTLTSVHTPPPTPKAIVTDFSVSVEPDLESSGQTDPAVAHSRRQRLSARLQALMSSPSIIWEAPRSLLLSRQRASFVAPSPGVRCEVHSAYTTPVAVEARPVIRTAHIKRYQFGPSKTTPSRAPVAAEQDVNWPATPTKPHQAQNVTHPSPTNNHRDEWLPPSPLRRVDRVLRHPLGRTASRQLRDALKLLAAAPIAEVSTPTPKVQSETPTRNTTLPPTPPPTPPSTKVQIKDETAAAFTAPVSEAGHLVPSTSPLRHLKGFRKNSPHTD</sequence>
<dbReference type="RefSeq" id="XP_028476948.1">
    <property type="nucleotide sequence ID" value="XM_028623055.1"/>
</dbReference>
<dbReference type="EMBL" id="RSCE01000005">
    <property type="protein sequence ID" value="RSH82716.1"/>
    <property type="molecule type" value="Genomic_DNA"/>
</dbReference>
<feature type="compositionally biased region" description="Polar residues" evidence="1">
    <location>
        <begin position="646"/>
        <end position="660"/>
    </location>
</feature>
<accession>A0A427XUV2</accession>
<feature type="region of interest" description="Disordered" evidence="1">
    <location>
        <begin position="639"/>
        <end position="669"/>
    </location>
</feature>
<dbReference type="AlphaFoldDB" id="A0A427XUV2"/>
<name>A0A427XUV2_9TREE</name>
<dbReference type="GeneID" id="39592253"/>
<protein>
    <submittedName>
        <fullName evidence="2">Uncharacterized protein</fullName>
    </submittedName>
</protein>
<feature type="region of interest" description="Disordered" evidence="1">
    <location>
        <begin position="750"/>
        <end position="778"/>
    </location>
</feature>